<organism evidence="11 12">
    <name type="scientific">Pisolithus microcarpus 441</name>
    <dbReference type="NCBI Taxonomy" id="765257"/>
    <lineage>
        <taxon>Eukaryota</taxon>
        <taxon>Fungi</taxon>
        <taxon>Dikarya</taxon>
        <taxon>Basidiomycota</taxon>
        <taxon>Agaricomycotina</taxon>
        <taxon>Agaricomycetes</taxon>
        <taxon>Agaricomycetidae</taxon>
        <taxon>Boletales</taxon>
        <taxon>Sclerodermatineae</taxon>
        <taxon>Pisolithaceae</taxon>
        <taxon>Pisolithus</taxon>
    </lineage>
</organism>
<keyword evidence="6" id="KW-0547">Nucleotide-binding</keyword>
<dbReference type="GO" id="GO:0070733">
    <property type="term" value="F:AMPylase activity"/>
    <property type="evidence" value="ECO:0007669"/>
    <property type="project" value="TreeGrafter"/>
</dbReference>
<dbReference type="PANTHER" id="PTHR32057:SF14">
    <property type="entry name" value="PROTEIN ADENYLYLTRANSFERASE SELO, MITOCHONDRIAL"/>
    <property type="match status" value="1"/>
</dbReference>
<dbReference type="GO" id="GO:0005739">
    <property type="term" value="C:mitochondrion"/>
    <property type="evidence" value="ECO:0007669"/>
    <property type="project" value="TreeGrafter"/>
</dbReference>
<name>A0A0C9XYS2_9AGAM</name>
<reference evidence="11 12" key="1">
    <citation type="submission" date="2014-04" db="EMBL/GenBank/DDBJ databases">
        <authorList>
            <consortium name="DOE Joint Genome Institute"/>
            <person name="Kuo A."/>
            <person name="Kohler A."/>
            <person name="Costa M.D."/>
            <person name="Nagy L.G."/>
            <person name="Floudas D."/>
            <person name="Copeland A."/>
            <person name="Barry K.W."/>
            <person name="Cichocki N."/>
            <person name="Veneault-Fourrey C."/>
            <person name="LaButti K."/>
            <person name="Lindquist E.A."/>
            <person name="Lipzen A."/>
            <person name="Lundell T."/>
            <person name="Morin E."/>
            <person name="Murat C."/>
            <person name="Sun H."/>
            <person name="Tunlid A."/>
            <person name="Henrissat B."/>
            <person name="Grigoriev I.V."/>
            <person name="Hibbett D.S."/>
            <person name="Martin F."/>
            <person name="Nordberg H.P."/>
            <person name="Cantor M.N."/>
            <person name="Hua S.X."/>
        </authorList>
    </citation>
    <scope>NUCLEOTIDE SEQUENCE [LARGE SCALE GENOMIC DNA]</scope>
    <source>
        <strain evidence="11 12">441</strain>
    </source>
</reference>
<evidence type="ECO:0000256" key="7">
    <source>
        <dbReference type="ARBA" id="ARBA00022840"/>
    </source>
</evidence>
<dbReference type="PANTHER" id="PTHR32057">
    <property type="entry name" value="PROTEIN ADENYLYLTRANSFERASE SELO, MITOCHONDRIAL"/>
    <property type="match status" value="1"/>
</dbReference>
<feature type="compositionally biased region" description="Acidic residues" evidence="10">
    <location>
        <begin position="476"/>
        <end position="486"/>
    </location>
</feature>
<protein>
    <recommendedName>
        <fullName evidence="9">Selenoprotein O</fullName>
    </recommendedName>
</protein>
<keyword evidence="7" id="KW-0067">ATP-binding</keyword>
<comment type="similarity">
    <text evidence="2">Belongs to the SELO family.</text>
</comment>
<keyword evidence="3" id="KW-0808">Transferase</keyword>
<keyword evidence="12" id="KW-1185">Reference proteome</keyword>
<keyword evidence="4" id="KW-0548">Nucleotidyltransferase</keyword>
<comment type="cofactor">
    <cofactor evidence="1">
        <name>Mg(2+)</name>
        <dbReference type="ChEBI" id="CHEBI:18420"/>
    </cofactor>
</comment>
<feature type="region of interest" description="Disordered" evidence="10">
    <location>
        <begin position="468"/>
        <end position="502"/>
    </location>
</feature>
<evidence type="ECO:0000256" key="6">
    <source>
        <dbReference type="ARBA" id="ARBA00022741"/>
    </source>
</evidence>
<evidence type="ECO:0000256" key="1">
    <source>
        <dbReference type="ARBA" id="ARBA00001946"/>
    </source>
</evidence>
<dbReference type="Proteomes" id="UP000054018">
    <property type="component" value="Unassembled WGS sequence"/>
</dbReference>
<dbReference type="Pfam" id="PF02696">
    <property type="entry name" value="SelO"/>
    <property type="match status" value="1"/>
</dbReference>
<dbReference type="OrthoDB" id="10254721at2759"/>
<evidence type="ECO:0000313" key="11">
    <source>
        <dbReference type="EMBL" id="KIK17660.1"/>
    </source>
</evidence>
<dbReference type="InterPro" id="IPR003846">
    <property type="entry name" value="SelO"/>
</dbReference>
<evidence type="ECO:0000256" key="8">
    <source>
        <dbReference type="ARBA" id="ARBA00022842"/>
    </source>
</evidence>
<reference evidence="12" key="2">
    <citation type="submission" date="2015-01" db="EMBL/GenBank/DDBJ databases">
        <title>Evolutionary Origins and Diversification of the Mycorrhizal Mutualists.</title>
        <authorList>
            <consortium name="DOE Joint Genome Institute"/>
            <consortium name="Mycorrhizal Genomics Consortium"/>
            <person name="Kohler A."/>
            <person name="Kuo A."/>
            <person name="Nagy L.G."/>
            <person name="Floudas D."/>
            <person name="Copeland A."/>
            <person name="Barry K.W."/>
            <person name="Cichocki N."/>
            <person name="Veneault-Fourrey C."/>
            <person name="LaButti K."/>
            <person name="Lindquist E.A."/>
            <person name="Lipzen A."/>
            <person name="Lundell T."/>
            <person name="Morin E."/>
            <person name="Murat C."/>
            <person name="Riley R."/>
            <person name="Ohm R."/>
            <person name="Sun H."/>
            <person name="Tunlid A."/>
            <person name="Henrissat B."/>
            <person name="Grigoriev I.V."/>
            <person name="Hibbett D.S."/>
            <person name="Martin F."/>
        </authorList>
    </citation>
    <scope>NUCLEOTIDE SEQUENCE [LARGE SCALE GENOMIC DNA]</scope>
    <source>
        <strain evidence="12">441</strain>
    </source>
</reference>
<dbReference type="GO" id="GO:0005524">
    <property type="term" value="F:ATP binding"/>
    <property type="evidence" value="ECO:0007669"/>
    <property type="project" value="UniProtKB-KW"/>
</dbReference>
<dbReference type="GO" id="GO:0046872">
    <property type="term" value="F:metal ion binding"/>
    <property type="evidence" value="ECO:0007669"/>
    <property type="project" value="UniProtKB-KW"/>
</dbReference>
<feature type="compositionally biased region" description="Polar residues" evidence="10">
    <location>
        <begin position="22"/>
        <end position="42"/>
    </location>
</feature>
<dbReference type="EMBL" id="KN833823">
    <property type="protein sequence ID" value="KIK17660.1"/>
    <property type="molecule type" value="Genomic_DNA"/>
</dbReference>
<sequence>MLTGKRTFRYPSRCGNKVHDPTTASGQDSLVTGEQSRFSSRLSRPDPDTTYEFQLKGAGRTPFSRSAGGIAVLRLSILTSRSGSYACVGIPTTRSLALLFLPGMPVIHERLEKACVTTRVTETFIRIGNLEALSPPSRAMFFFGGGQQHADYEALRILAEWTVKRVPKLDNVNPDKVAAWQAYGFIHGAINTDKQVSRLRQGGSTKPEPVLHFVLGPYAFMDAFDSHHICNHSDQEDRPCACRALLDALAPLIDAEIALGNKAVQRGWADDVSDEIISEWRAAGIREVGATMNQIIESTCTSEYGTALRRHLTLRRVDPSDQHTIFQPLLDMMENHRLDFHGTFRKLVFFRPNMLLGDDDSGATALEGLIAGLLGGTPEPERLDAGKATKEWLAWLDTYAARIESEKTSGEWGEDFDETRERAAMATNPRFVVRQWLLEEVIKKVEDDPATGKHVLAKVMQMICSPFEPWGREGDLPDEESSEEEKEERQYCGLGDSKMLGF</sequence>
<proteinExistence type="inferred from homology"/>
<keyword evidence="5" id="KW-0479">Metal-binding</keyword>
<accession>A0A0C9XYS2</accession>
<dbReference type="HOGENOM" id="CLU_010245_2_1_1"/>
<evidence type="ECO:0000256" key="3">
    <source>
        <dbReference type="ARBA" id="ARBA00022679"/>
    </source>
</evidence>
<keyword evidence="8" id="KW-0460">Magnesium</keyword>
<evidence type="ECO:0000313" key="12">
    <source>
        <dbReference type="Proteomes" id="UP000054018"/>
    </source>
</evidence>
<evidence type="ECO:0000256" key="2">
    <source>
        <dbReference type="ARBA" id="ARBA00009747"/>
    </source>
</evidence>
<feature type="region of interest" description="Disordered" evidence="10">
    <location>
        <begin position="12"/>
        <end position="47"/>
    </location>
</feature>
<gene>
    <name evidence="11" type="ORF">PISMIDRAFT_14984</name>
</gene>
<evidence type="ECO:0000256" key="5">
    <source>
        <dbReference type="ARBA" id="ARBA00022723"/>
    </source>
</evidence>
<evidence type="ECO:0000256" key="9">
    <source>
        <dbReference type="ARBA" id="ARBA00031547"/>
    </source>
</evidence>
<dbReference type="AlphaFoldDB" id="A0A0C9XYS2"/>
<evidence type="ECO:0000256" key="4">
    <source>
        <dbReference type="ARBA" id="ARBA00022695"/>
    </source>
</evidence>
<evidence type="ECO:0000256" key="10">
    <source>
        <dbReference type="SAM" id="MobiDB-lite"/>
    </source>
</evidence>